<keyword evidence="3" id="KW-1185">Reference proteome</keyword>
<dbReference type="AlphaFoldDB" id="A0AAV2IAV4"/>
<evidence type="ECO:0000313" key="3">
    <source>
        <dbReference type="Proteomes" id="UP001497497"/>
    </source>
</evidence>
<gene>
    <name evidence="2" type="ORF">GSLYS_00017458001</name>
</gene>
<dbReference type="EMBL" id="CAXITT010000585">
    <property type="protein sequence ID" value="CAL1543945.1"/>
    <property type="molecule type" value="Genomic_DNA"/>
</dbReference>
<feature type="compositionally biased region" description="Polar residues" evidence="1">
    <location>
        <begin position="41"/>
        <end position="51"/>
    </location>
</feature>
<feature type="compositionally biased region" description="Pro residues" evidence="1">
    <location>
        <begin position="275"/>
        <end position="288"/>
    </location>
</feature>
<dbReference type="Proteomes" id="UP001497497">
    <property type="component" value="Unassembled WGS sequence"/>
</dbReference>
<accession>A0AAV2IAV4</accession>
<name>A0AAV2IAV4_LYMST</name>
<evidence type="ECO:0000313" key="2">
    <source>
        <dbReference type="EMBL" id="CAL1543945.1"/>
    </source>
</evidence>
<feature type="region of interest" description="Disordered" evidence="1">
    <location>
        <begin position="1"/>
        <end position="121"/>
    </location>
</feature>
<feature type="compositionally biased region" description="Polar residues" evidence="1">
    <location>
        <begin position="73"/>
        <end position="85"/>
    </location>
</feature>
<organism evidence="2 3">
    <name type="scientific">Lymnaea stagnalis</name>
    <name type="common">Great pond snail</name>
    <name type="synonym">Helix stagnalis</name>
    <dbReference type="NCBI Taxonomy" id="6523"/>
    <lineage>
        <taxon>Eukaryota</taxon>
        <taxon>Metazoa</taxon>
        <taxon>Spiralia</taxon>
        <taxon>Lophotrochozoa</taxon>
        <taxon>Mollusca</taxon>
        <taxon>Gastropoda</taxon>
        <taxon>Heterobranchia</taxon>
        <taxon>Euthyneura</taxon>
        <taxon>Panpulmonata</taxon>
        <taxon>Hygrophila</taxon>
        <taxon>Lymnaeoidea</taxon>
        <taxon>Lymnaeidae</taxon>
        <taxon>Lymnaea</taxon>
    </lineage>
</organism>
<sequence length="356" mass="37352">SDTIGGGCDRDNVELGACNSKTVGLDTERRSGGASKKGRPNASSPRKTTSEPPRAALVRDKQARGRPPKSAGRSASTTHSSSVGDSATRVKKPKRAFRSEACADRDAECNSNDRDAEFNSNNVGVECNSSNKASSVFVGKVNADANKSSTSLDDGKKTAAASVTTHALNSTREKLTNIFDISFATTTSSPPPAAACFGSKASQLTGSASPKTITDTQSVTAGSQPVTTTASPFTKLSDNLFKKPQVYSYNNAKFIVVNAKSPLSPPSKLSDSLPSGPPRSPFSRPPQSPRSISSSQLVPSWFQPRLVSSSVGLSPSIPQKATVISPELVFKKSQISNGVYHPVPFDHSYSKEPSVA</sequence>
<feature type="region of interest" description="Disordered" evidence="1">
    <location>
        <begin position="208"/>
        <end position="228"/>
    </location>
</feature>
<feature type="non-terminal residue" evidence="2">
    <location>
        <position position="1"/>
    </location>
</feature>
<comment type="caution">
    <text evidence="2">The sequence shown here is derived from an EMBL/GenBank/DDBJ whole genome shotgun (WGS) entry which is preliminary data.</text>
</comment>
<reference evidence="2 3" key="1">
    <citation type="submission" date="2024-04" db="EMBL/GenBank/DDBJ databases">
        <authorList>
            <consortium name="Genoscope - CEA"/>
            <person name="William W."/>
        </authorList>
    </citation>
    <scope>NUCLEOTIDE SEQUENCE [LARGE SCALE GENOMIC DNA]</scope>
</reference>
<proteinExistence type="predicted"/>
<feature type="region of interest" description="Disordered" evidence="1">
    <location>
        <begin position="262"/>
        <end position="296"/>
    </location>
</feature>
<feature type="compositionally biased region" description="Basic and acidic residues" evidence="1">
    <location>
        <begin position="97"/>
        <end position="117"/>
    </location>
</feature>
<protein>
    <submittedName>
        <fullName evidence="2">Uncharacterized protein</fullName>
    </submittedName>
</protein>
<evidence type="ECO:0000256" key="1">
    <source>
        <dbReference type="SAM" id="MobiDB-lite"/>
    </source>
</evidence>